<dbReference type="Proteomes" id="UP000281549">
    <property type="component" value="Unassembled WGS sequence"/>
</dbReference>
<evidence type="ECO:0000313" key="5">
    <source>
        <dbReference type="EMBL" id="RKP16348.1"/>
    </source>
</evidence>
<comment type="similarity">
    <text evidence="2 3">Belongs to the small heat shock protein (HSP20) family.</text>
</comment>
<reference evidence="5" key="2">
    <citation type="submission" date="2018-08" db="EMBL/GenBank/DDBJ databases">
        <title>Leveraging single-cell genomics to expand the Fungal Tree of Life.</title>
        <authorList>
            <consortium name="DOE Joint Genome Institute"/>
            <person name="Ahrendt S.R."/>
            <person name="Quandt C.A."/>
            <person name="Ciobanu D."/>
            <person name="Clum A."/>
            <person name="Salamov A."/>
            <person name="Andreopoulos B."/>
            <person name="Cheng J.-F."/>
            <person name="Woyke T."/>
            <person name="Pelin A."/>
            <person name="Henrissat B."/>
            <person name="Reynolds N."/>
            <person name="Benny G.L."/>
            <person name="Smith M.E."/>
            <person name="James T.Y."/>
            <person name="Grigoriev I.V."/>
        </authorList>
    </citation>
    <scope>NUCLEOTIDE SEQUENCE</scope>
    <source>
        <strain evidence="5">CSF55</strain>
    </source>
</reference>
<dbReference type="CDD" id="cd06464">
    <property type="entry name" value="ACD_sHsps-like"/>
    <property type="match status" value="1"/>
</dbReference>
<feature type="domain" description="SHSP" evidence="4">
    <location>
        <begin position="31"/>
        <end position="142"/>
    </location>
</feature>
<evidence type="ECO:0000256" key="3">
    <source>
        <dbReference type="RuleBase" id="RU003616"/>
    </source>
</evidence>
<dbReference type="InterPro" id="IPR031107">
    <property type="entry name" value="Small_HSP"/>
</dbReference>
<evidence type="ECO:0000259" key="4">
    <source>
        <dbReference type="PROSITE" id="PS01031"/>
    </source>
</evidence>
<dbReference type="InterPro" id="IPR002068">
    <property type="entry name" value="A-crystallin/Hsp20_dom"/>
</dbReference>
<evidence type="ECO:0000256" key="1">
    <source>
        <dbReference type="ARBA" id="ARBA00023016"/>
    </source>
</evidence>
<proteinExistence type="inferred from homology"/>
<sequence>MFGFGPLELYIDERLGDILNNCDTSSKKQVARNTMKSLPLDVQETEECYTIHADLPGVPKESVSVHLEDNILTIETERKEETKEEKGNVHFSERYYGKMKRSIRLPEPVDAEKTAASLENGVLTLTITKHHDKLKKKAIKIN</sequence>
<organism evidence="5 7">
    <name type="scientific">Rozella allomycis (strain CSF55)</name>
    <dbReference type="NCBI Taxonomy" id="988480"/>
    <lineage>
        <taxon>Eukaryota</taxon>
        <taxon>Fungi</taxon>
        <taxon>Fungi incertae sedis</taxon>
        <taxon>Cryptomycota</taxon>
        <taxon>Cryptomycota incertae sedis</taxon>
        <taxon>Rozella</taxon>
    </lineage>
</organism>
<dbReference type="EMBL" id="ML006649">
    <property type="protein sequence ID" value="RKP16348.1"/>
    <property type="molecule type" value="Genomic_DNA"/>
</dbReference>
<evidence type="ECO:0000313" key="6">
    <source>
        <dbReference type="EMBL" id="RKP16349.1"/>
    </source>
</evidence>
<dbReference type="PANTHER" id="PTHR11527">
    <property type="entry name" value="HEAT-SHOCK PROTEIN 20 FAMILY MEMBER"/>
    <property type="match status" value="1"/>
</dbReference>
<keyword evidence="1" id="KW-0346">Stress response</keyword>
<dbReference type="AlphaFoldDB" id="A0A4P9YB47"/>
<evidence type="ECO:0000313" key="7">
    <source>
        <dbReference type="Proteomes" id="UP000281549"/>
    </source>
</evidence>
<reference evidence="7" key="1">
    <citation type="journal article" date="2018" name="Nat. Microbiol.">
        <title>Leveraging single-cell genomics to expand the fungal tree of life.</title>
        <authorList>
            <person name="Ahrendt S.R."/>
            <person name="Quandt C.A."/>
            <person name="Ciobanu D."/>
            <person name="Clum A."/>
            <person name="Salamov A."/>
            <person name="Andreopoulos B."/>
            <person name="Cheng J.F."/>
            <person name="Woyke T."/>
            <person name="Pelin A."/>
            <person name="Henrissat B."/>
            <person name="Reynolds N.K."/>
            <person name="Benny G.L."/>
            <person name="Smith M.E."/>
            <person name="James T.Y."/>
            <person name="Grigoriev I.V."/>
        </authorList>
    </citation>
    <scope>NUCLEOTIDE SEQUENCE [LARGE SCALE GENOMIC DNA]</scope>
    <source>
        <strain evidence="7">CSF55</strain>
    </source>
</reference>
<evidence type="ECO:0000256" key="2">
    <source>
        <dbReference type="PROSITE-ProRule" id="PRU00285"/>
    </source>
</evidence>
<dbReference type="SUPFAM" id="SSF49764">
    <property type="entry name" value="HSP20-like chaperones"/>
    <property type="match status" value="1"/>
</dbReference>
<accession>A0A4P9YB47</accession>
<dbReference type="PROSITE" id="PS01031">
    <property type="entry name" value="SHSP"/>
    <property type="match status" value="1"/>
</dbReference>
<dbReference type="Gene3D" id="2.60.40.790">
    <property type="match status" value="1"/>
</dbReference>
<name>A0A4P9YB47_ROZAC</name>
<dbReference type="EMBL" id="ML006649">
    <property type="protein sequence ID" value="RKP16349.1"/>
    <property type="molecule type" value="Genomic_DNA"/>
</dbReference>
<gene>
    <name evidence="5" type="ORF">ROZALSC1DRAFT_25382</name>
    <name evidence="6" type="ORF">ROZALSC1DRAFT_25383</name>
</gene>
<dbReference type="InterPro" id="IPR008978">
    <property type="entry name" value="HSP20-like_chaperone"/>
</dbReference>
<protein>
    <submittedName>
        <fullName evidence="5">HSP20-like chaperone</fullName>
    </submittedName>
</protein>
<dbReference type="Pfam" id="PF00011">
    <property type="entry name" value="HSP20"/>
    <property type="match status" value="1"/>
</dbReference>